<evidence type="ECO:0000313" key="2">
    <source>
        <dbReference type="Proteomes" id="UP001152795"/>
    </source>
</evidence>
<comment type="caution">
    <text evidence="1">The sequence shown here is derived from an EMBL/GenBank/DDBJ whole genome shotgun (WGS) entry which is preliminary data.</text>
</comment>
<sequence>MANNETKNVFGRVSKGTITNIKGNTIAMDSHAIQGITWNDHLLTQIFGNGTVNTNNVNNTPQKLPSYLFVNDLAHLKENVQFYFLWGDNTDNHTKTIEGWPHQRYLDLYFNLFFFDEEEV</sequence>
<organism evidence="1 2">
    <name type="scientific">Paramuricea clavata</name>
    <name type="common">Red gorgonian</name>
    <name type="synonym">Violescent sea-whip</name>
    <dbReference type="NCBI Taxonomy" id="317549"/>
    <lineage>
        <taxon>Eukaryota</taxon>
        <taxon>Metazoa</taxon>
        <taxon>Cnidaria</taxon>
        <taxon>Anthozoa</taxon>
        <taxon>Octocorallia</taxon>
        <taxon>Malacalcyonacea</taxon>
        <taxon>Plexauridae</taxon>
        <taxon>Paramuricea</taxon>
    </lineage>
</organism>
<name>A0A6S7FKT4_PARCT</name>
<gene>
    <name evidence="1" type="ORF">PACLA_8A057945</name>
</gene>
<dbReference type="EMBL" id="CACRXK020000045">
    <property type="protein sequence ID" value="CAB3977393.1"/>
    <property type="molecule type" value="Genomic_DNA"/>
</dbReference>
<proteinExistence type="predicted"/>
<protein>
    <submittedName>
        <fullName evidence="1">Uncharacterized protein</fullName>
    </submittedName>
</protein>
<keyword evidence="2" id="KW-1185">Reference proteome</keyword>
<evidence type="ECO:0000313" key="1">
    <source>
        <dbReference type="EMBL" id="CAB3977393.1"/>
    </source>
</evidence>
<accession>A0A6S7FKT4</accession>
<dbReference type="AlphaFoldDB" id="A0A6S7FKT4"/>
<reference evidence="1" key="1">
    <citation type="submission" date="2020-04" db="EMBL/GenBank/DDBJ databases">
        <authorList>
            <person name="Alioto T."/>
            <person name="Alioto T."/>
            <person name="Gomez Garrido J."/>
        </authorList>
    </citation>
    <scope>NUCLEOTIDE SEQUENCE</scope>
    <source>
        <strain evidence="1">A484AB</strain>
    </source>
</reference>
<dbReference type="Proteomes" id="UP001152795">
    <property type="component" value="Unassembled WGS sequence"/>
</dbReference>